<dbReference type="OrthoDB" id="308440at2759"/>
<comment type="subcellular location">
    <subcellularLocation>
        <location evidence="1 10">Mitochondrion inner membrane</location>
    </subcellularLocation>
</comment>
<keyword evidence="3 10" id="KW-0645">Protease</keyword>
<sequence>MRALVSKGVKWMRWSAITVSFGYISFNFIAEPILCSGSSMEPTLSDKDIILTERYSSVFIKSYNRNVQRGDVVVARCPANPNTLICKRVAAIAGDSVRHGFLSQQVIPRGHVWLTGDNTNYSTDSRDWGPIPIGLIVGKAVLKIWPFEDFQILDNKPKNSSKT</sequence>
<dbReference type="SUPFAM" id="SSF51306">
    <property type="entry name" value="LexA/Signal peptidase"/>
    <property type="match status" value="1"/>
</dbReference>
<evidence type="ECO:0000256" key="7">
    <source>
        <dbReference type="ARBA" id="ARBA00023136"/>
    </source>
</evidence>
<keyword evidence="5 10" id="KW-0378">Hydrolase</keyword>
<evidence type="ECO:0000256" key="1">
    <source>
        <dbReference type="ARBA" id="ARBA00004273"/>
    </source>
</evidence>
<keyword evidence="13" id="KW-1185">Reference proteome</keyword>
<evidence type="ECO:0000313" key="13">
    <source>
        <dbReference type="Proteomes" id="UP000728032"/>
    </source>
</evidence>
<evidence type="ECO:0000259" key="11">
    <source>
        <dbReference type="Pfam" id="PF10502"/>
    </source>
</evidence>
<dbReference type="InterPro" id="IPR052064">
    <property type="entry name" value="Mito_IMP1_subunit"/>
</dbReference>
<dbReference type="EMBL" id="CAJPVJ010002640">
    <property type="protein sequence ID" value="CAG2166586.1"/>
    <property type="molecule type" value="Genomic_DNA"/>
</dbReference>
<dbReference type="PROSITE" id="PS00501">
    <property type="entry name" value="SPASE_I_1"/>
    <property type="match status" value="1"/>
</dbReference>
<dbReference type="Pfam" id="PF10502">
    <property type="entry name" value="Peptidase_S26"/>
    <property type="match status" value="2"/>
</dbReference>
<dbReference type="PRINTS" id="PR00727">
    <property type="entry name" value="LEADERPTASE"/>
</dbReference>
<dbReference type="GO" id="GO:0006627">
    <property type="term" value="P:protein processing involved in protein targeting to mitochondrion"/>
    <property type="evidence" value="ECO:0007669"/>
    <property type="project" value="TreeGrafter"/>
</dbReference>
<evidence type="ECO:0000256" key="10">
    <source>
        <dbReference type="RuleBase" id="RU362041"/>
    </source>
</evidence>
<dbReference type="Proteomes" id="UP000728032">
    <property type="component" value="Unassembled WGS sequence"/>
</dbReference>
<dbReference type="GO" id="GO:0042720">
    <property type="term" value="C:mitochondrial inner membrane peptidase complex"/>
    <property type="evidence" value="ECO:0007669"/>
    <property type="project" value="TreeGrafter"/>
</dbReference>
<dbReference type="AlphaFoldDB" id="A0A7R9QID3"/>
<evidence type="ECO:0000256" key="3">
    <source>
        <dbReference type="ARBA" id="ARBA00022670"/>
    </source>
</evidence>
<keyword evidence="7" id="KW-0472">Membrane</keyword>
<evidence type="ECO:0000256" key="9">
    <source>
        <dbReference type="PIRSR" id="PIRSR600223-1"/>
    </source>
</evidence>
<dbReference type="InterPro" id="IPR000223">
    <property type="entry name" value="Pept_S26A_signal_pept_1"/>
</dbReference>
<evidence type="ECO:0000256" key="5">
    <source>
        <dbReference type="ARBA" id="ARBA00022801"/>
    </source>
</evidence>
<evidence type="ECO:0000256" key="4">
    <source>
        <dbReference type="ARBA" id="ARBA00022792"/>
    </source>
</evidence>
<dbReference type="InterPro" id="IPR019756">
    <property type="entry name" value="Pept_S26A_signal_pept_1_Ser-AS"/>
</dbReference>
<proteinExistence type="inferred from homology"/>
<dbReference type="PANTHER" id="PTHR12383">
    <property type="entry name" value="PROTEASE FAMILY S26 MITOCHONDRIAL INNER MEMBRANE PROTEASE-RELATED"/>
    <property type="match status" value="1"/>
</dbReference>
<accession>A0A7R9QID3</accession>
<comment type="subunit">
    <text evidence="2">Heterodimer of 2 subunits, IMMPL1 and IMMPL2.</text>
</comment>
<dbReference type="PANTHER" id="PTHR12383:SF16">
    <property type="entry name" value="MITOCHONDRIAL INNER MEMBRANE PROTEASE SUBUNIT 1"/>
    <property type="match status" value="1"/>
</dbReference>
<name>A0A7R9QID3_9ACAR</name>
<feature type="domain" description="Peptidase S26" evidence="11">
    <location>
        <begin position="10"/>
        <end position="98"/>
    </location>
</feature>
<dbReference type="InterPro" id="IPR019533">
    <property type="entry name" value="Peptidase_S26"/>
</dbReference>
<dbReference type="EC" id="3.4.21.-" evidence="10"/>
<evidence type="ECO:0000256" key="8">
    <source>
        <dbReference type="ARBA" id="ARBA00038445"/>
    </source>
</evidence>
<evidence type="ECO:0000256" key="2">
    <source>
        <dbReference type="ARBA" id="ARBA00011805"/>
    </source>
</evidence>
<dbReference type="GO" id="GO:0004252">
    <property type="term" value="F:serine-type endopeptidase activity"/>
    <property type="evidence" value="ECO:0007669"/>
    <property type="project" value="InterPro"/>
</dbReference>
<evidence type="ECO:0000313" key="12">
    <source>
        <dbReference type="EMBL" id="CAD7647148.1"/>
    </source>
</evidence>
<keyword evidence="6 10" id="KW-0496">Mitochondrion</keyword>
<reference evidence="12" key="1">
    <citation type="submission" date="2020-11" db="EMBL/GenBank/DDBJ databases">
        <authorList>
            <person name="Tran Van P."/>
        </authorList>
    </citation>
    <scope>NUCLEOTIDE SEQUENCE</scope>
</reference>
<dbReference type="InterPro" id="IPR036286">
    <property type="entry name" value="LexA/Signal_pep-like_sf"/>
</dbReference>
<dbReference type="NCBIfam" id="TIGR02227">
    <property type="entry name" value="sigpep_I_bact"/>
    <property type="match status" value="1"/>
</dbReference>
<organism evidence="12">
    <name type="scientific">Oppiella nova</name>
    <dbReference type="NCBI Taxonomy" id="334625"/>
    <lineage>
        <taxon>Eukaryota</taxon>
        <taxon>Metazoa</taxon>
        <taxon>Ecdysozoa</taxon>
        <taxon>Arthropoda</taxon>
        <taxon>Chelicerata</taxon>
        <taxon>Arachnida</taxon>
        <taxon>Acari</taxon>
        <taxon>Acariformes</taxon>
        <taxon>Sarcoptiformes</taxon>
        <taxon>Oribatida</taxon>
        <taxon>Brachypylina</taxon>
        <taxon>Oppioidea</taxon>
        <taxon>Oppiidae</taxon>
        <taxon>Oppiella</taxon>
    </lineage>
</organism>
<dbReference type="Gene3D" id="2.10.109.10">
    <property type="entry name" value="Umud Fragment, subunit A"/>
    <property type="match status" value="1"/>
</dbReference>
<feature type="active site" evidence="9">
    <location>
        <position position="87"/>
    </location>
</feature>
<feature type="active site" evidence="9">
    <location>
        <position position="39"/>
    </location>
</feature>
<gene>
    <name evidence="12" type="ORF">ONB1V03_LOCUS6101</name>
</gene>
<evidence type="ECO:0000256" key="6">
    <source>
        <dbReference type="ARBA" id="ARBA00023128"/>
    </source>
</evidence>
<keyword evidence="4 10" id="KW-0999">Mitochondrion inner membrane</keyword>
<comment type="similarity">
    <text evidence="8">Belongs to the peptidase S26 family. IMP1 subfamily.</text>
</comment>
<dbReference type="GO" id="GO:0006465">
    <property type="term" value="P:signal peptide processing"/>
    <property type="evidence" value="ECO:0007669"/>
    <property type="project" value="InterPro"/>
</dbReference>
<feature type="domain" description="Peptidase S26" evidence="11">
    <location>
        <begin position="104"/>
        <end position="145"/>
    </location>
</feature>
<dbReference type="EMBL" id="OC917465">
    <property type="protein sequence ID" value="CAD7647148.1"/>
    <property type="molecule type" value="Genomic_DNA"/>
</dbReference>
<protein>
    <recommendedName>
        <fullName evidence="10">Mitochondrial inner membrane protease subunit</fullName>
        <ecNumber evidence="10">3.4.21.-</ecNumber>
    </recommendedName>
</protein>
<dbReference type="CDD" id="cd06530">
    <property type="entry name" value="S26_SPase_I"/>
    <property type="match status" value="1"/>
</dbReference>